<protein>
    <submittedName>
        <fullName evidence="3">Uncharacterized protein</fullName>
    </submittedName>
</protein>
<keyword evidence="2" id="KW-1185">Reference proteome</keyword>
<sequence>MAVAHERARQLRSFNESSDFCESKIISDSKITRRRKNSKRNAVPSGDTTVTDTFLSDNSLKAESARENGTFAEKENVSPGINEECSEDRFDDTLVLCKVTAKSA</sequence>
<proteinExistence type="predicted"/>
<evidence type="ECO:0000313" key="2">
    <source>
        <dbReference type="Proteomes" id="UP000046392"/>
    </source>
</evidence>
<evidence type="ECO:0000313" key="3">
    <source>
        <dbReference type="WBParaSite" id="SPAL_0001723600.1"/>
    </source>
</evidence>
<dbReference type="Proteomes" id="UP000046392">
    <property type="component" value="Unplaced"/>
</dbReference>
<dbReference type="AlphaFoldDB" id="A0A0N5CHB7"/>
<name>A0A0N5CHB7_STREA</name>
<reference evidence="3" key="1">
    <citation type="submission" date="2017-02" db="UniProtKB">
        <authorList>
            <consortium name="WormBaseParasite"/>
        </authorList>
    </citation>
    <scope>IDENTIFICATION</scope>
</reference>
<accession>A0A0N5CHB7</accession>
<dbReference type="WBParaSite" id="SPAL_0001723600.1">
    <property type="protein sequence ID" value="SPAL_0001723600.1"/>
    <property type="gene ID" value="SPAL_0001723600"/>
</dbReference>
<evidence type="ECO:0000256" key="1">
    <source>
        <dbReference type="SAM" id="MobiDB-lite"/>
    </source>
</evidence>
<feature type="region of interest" description="Disordered" evidence="1">
    <location>
        <begin position="32"/>
        <end position="51"/>
    </location>
</feature>
<organism evidence="2 3">
    <name type="scientific">Strongyloides papillosus</name>
    <name type="common">Intestinal threadworm</name>
    <dbReference type="NCBI Taxonomy" id="174720"/>
    <lineage>
        <taxon>Eukaryota</taxon>
        <taxon>Metazoa</taxon>
        <taxon>Ecdysozoa</taxon>
        <taxon>Nematoda</taxon>
        <taxon>Chromadorea</taxon>
        <taxon>Rhabditida</taxon>
        <taxon>Tylenchina</taxon>
        <taxon>Panagrolaimomorpha</taxon>
        <taxon>Strongyloidoidea</taxon>
        <taxon>Strongyloididae</taxon>
        <taxon>Strongyloides</taxon>
    </lineage>
</organism>